<reference evidence="2 3" key="1">
    <citation type="submission" date="2013-11" db="EMBL/GenBank/DDBJ databases">
        <title>Opisthorchis viverrini - life in the bile duct.</title>
        <authorList>
            <person name="Young N.D."/>
            <person name="Nagarajan N."/>
            <person name="Lin S.J."/>
            <person name="Korhonen P.K."/>
            <person name="Jex A.R."/>
            <person name="Hall R.S."/>
            <person name="Safavi-Hemami H."/>
            <person name="Kaewkong W."/>
            <person name="Bertrand D."/>
            <person name="Gao S."/>
            <person name="Seet Q."/>
            <person name="Wongkham S."/>
            <person name="Teh B.T."/>
            <person name="Wongkham C."/>
            <person name="Intapan P.M."/>
            <person name="Maleewong W."/>
            <person name="Yang X."/>
            <person name="Hu M."/>
            <person name="Wang Z."/>
            <person name="Hofmann A."/>
            <person name="Sternberg P.W."/>
            <person name="Tan P."/>
            <person name="Wang J."/>
            <person name="Gasser R.B."/>
        </authorList>
    </citation>
    <scope>NUCLEOTIDE SEQUENCE [LARGE SCALE GENOMIC DNA]</scope>
</reference>
<sequence length="75" mass="8256">MVGLSCNTLSVPSCHATQRKHEGSDTARFPQPSAPTQNGVLNGLVRCCKKWRLIDVSGVRAVNFFPDCLIERLEV</sequence>
<dbReference type="EMBL" id="KL596745">
    <property type="protein sequence ID" value="KER26523.1"/>
    <property type="molecule type" value="Genomic_DNA"/>
</dbReference>
<evidence type="ECO:0000256" key="1">
    <source>
        <dbReference type="SAM" id="MobiDB-lite"/>
    </source>
</evidence>
<dbReference type="RefSeq" id="XP_009169717.1">
    <property type="nucleotide sequence ID" value="XM_009171453.1"/>
</dbReference>
<keyword evidence="3" id="KW-1185">Reference proteome</keyword>
<proteinExistence type="predicted"/>
<name>A0A074ZH36_OPIVI</name>
<dbReference type="AlphaFoldDB" id="A0A074ZH36"/>
<organism evidence="2 3">
    <name type="scientific">Opisthorchis viverrini</name>
    <name type="common">Southeast Asian liver fluke</name>
    <dbReference type="NCBI Taxonomy" id="6198"/>
    <lineage>
        <taxon>Eukaryota</taxon>
        <taxon>Metazoa</taxon>
        <taxon>Spiralia</taxon>
        <taxon>Lophotrochozoa</taxon>
        <taxon>Platyhelminthes</taxon>
        <taxon>Trematoda</taxon>
        <taxon>Digenea</taxon>
        <taxon>Opisthorchiida</taxon>
        <taxon>Opisthorchiata</taxon>
        <taxon>Opisthorchiidae</taxon>
        <taxon>Opisthorchis</taxon>
    </lineage>
</organism>
<evidence type="ECO:0000313" key="2">
    <source>
        <dbReference type="EMBL" id="KER26523.1"/>
    </source>
</evidence>
<dbReference type="Proteomes" id="UP000054324">
    <property type="component" value="Unassembled WGS sequence"/>
</dbReference>
<protein>
    <submittedName>
        <fullName evidence="2">Uncharacterized protein</fullName>
    </submittedName>
</protein>
<dbReference type="CTD" id="20320425"/>
<gene>
    <name evidence="2" type="ORF">T265_06243</name>
</gene>
<evidence type="ECO:0000313" key="3">
    <source>
        <dbReference type="Proteomes" id="UP000054324"/>
    </source>
</evidence>
<accession>A0A074ZH36</accession>
<dbReference type="GeneID" id="20320425"/>
<dbReference type="KEGG" id="ovi:T265_06243"/>
<feature type="region of interest" description="Disordered" evidence="1">
    <location>
        <begin position="17"/>
        <end position="36"/>
    </location>
</feature>